<proteinExistence type="predicted"/>
<protein>
    <submittedName>
        <fullName evidence="1">Uncharacterized protein</fullName>
    </submittedName>
</protein>
<evidence type="ECO:0000313" key="2">
    <source>
        <dbReference type="Proteomes" id="UP000282438"/>
    </source>
</evidence>
<evidence type="ECO:0000313" key="1">
    <source>
        <dbReference type="EMBL" id="AZN35867.1"/>
    </source>
</evidence>
<name>A0A3S8ZQW4_9NEIS</name>
<dbReference type="RefSeq" id="WP_125972002.1">
    <property type="nucleotide sequence ID" value="NZ_CP034433.1"/>
</dbReference>
<dbReference type="KEGG" id="iod:EJO50_04840"/>
<dbReference type="AlphaFoldDB" id="A0A3S8ZQW4"/>
<organism evidence="1 2">
    <name type="scientific">Iodobacter ciconiae</name>
    <dbReference type="NCBI Taxonomy" id="2496266"/>
    <lineage>
        <taxon>Bacteria</taxon>
        <taxon>Pseudomonadati</taxon>
        <taxon>Pseudomonadota</taxon>
        <taxon>Betaproteobacteria</taxon>
        <taxon>Neisseriales</taxon>
        <taxon>Chitinibacteraceae</taxon>
        <taxon>Iodobacter</taxon>
    </lineage>
</organism>
<dbReference type="Proteomes" id="UP000282438">
    <property type="component" value="Chromosome"/>
</dbReference>
<sequence>MIKKIIIDESSEVTRNQLQKSSMALDDLVWTIKTLDVRQLENAANLLRKSLVKDIPASNSVALSYQSSSPNKHFLIGVLPRLFQDKSLFPQNEDIAEFASLVLKLEMKFSDKRSRYEIIGKIVCETDSLGEQELSMLVKALERLVEDNDKLAQVATKKRAGNFSWNETLQDLLRN</sequence>
<keyword evidence="2" id="KW-1185">Reference proteome</keyword>
<reference evidence="1 2" key="1">
    <citation type="submission" date="2018-12" db="EMBL/GenBank/DDBJ databases">
        <title>Complete genome sequence of Iodobacter sp. H11R3.</title>
        <authorList>
            <person name="Bae J.-W."/>
        </authorList>
    </citation>
    <scope>NUCLEOTIDE SEQUENCE [LARGE SCALE GENOMIC DNA]</scope>
    <source>
        <strain evidence="1 2">H11R3</strain>
    </source>
</reference>
<gene>
    <name evidence="1" type="ORF">EJO50_04840</name>
</gene>
<accession>A0A3S8ZQW4</accession>
<dbReference type="EMBL" id="CP034433">
    <property type="protein sequence ID" value="AZN35867.1"/>
    <property type="molecule type" value="Genomic_DNA"/>
</dbReference>
<dbReference type="OrthoDB" id="2990817at2"/>